<accession>J8ZU70</accession>
<name>J8ZU70_EDHAE</name>
<dbReference type="AlphaFoldDB" id="J8ZU70"/>
<dbReference type="Proteomes" id="UP000003163">
    <property type="component" value="Unassembled WGS sequence"/>
</dbReference>
<keyword evidence="2" id="KW-1185">Reference proteome</keyword>
<dbReference type="InParanoid" id="J8ZU70"/>
<protein>
    <submittedName>
        <fullName evidence="1">Uncharacterized protein</fullName>
    </submittedName>
</protein>
<proteinExistence type="predicted"/>
<evidence type="ECO:0000313" key="1">
    <source>
        <dbReference type="EMBL" id="EJW03213.1"/>
    </source>
</evidence>
<reference evidence="1 2" key="1">
    <citation type="submission" date="2011-08" db="EMBL/GenBank/DDBJ databases">
        <authorList>
            <person name="Liu Z.J."/>
            <person name="Shi F.L."/>
            <person name="Lu J.Q."/>
            <person name="Li M."/>
            <person name="Wang Z.L."/>
        </authorList>
    </citation>
    <scope>NUCLEOTIDE SEQUENCE [LARGE SCALE GENOMIC DNA]</scope>
    <source>
        <strain evidence="1 2">USNM 41457</strain>
    </source>
</reference>
<dbReference type="EMBL" id="AFBI03000043">
    <property type="protein sequence ID" value="EJW03213.1"/>
    <property type="molecule type" value="Genomic_DNA"/>
</dbReference>
<reference evidence="2" key="2">
    <citation type="submission" date="2015-07" db="EMBL/GenBank/DDBJ databases">
        <title>Contrasting host-pathogen interactions and genome evolution in two generalist and specialist microsporidian pathogens of mosquitoes.</title>
        <authorList>
            <consortium name="The Broad Institute Genomics Platform"/>
            <consortium name="The Broad Institute Genome Sequencing Center for Infectious Disease"/>
            <person name="Cuomo C.A."/>
            <person name="Sanscrainte N.D."/>
            <person name="Goldberg J.M."/>
            <person name="Heiman D."/>
            <person name="Young S."/>
            <person name="Zeng Q."/>
            <person name="Becnel J.J."/>
            <person name="Birren B.W."/>
        </authorList>
    </citation>
    <scope>NUCLEOTIDE SEQUENCE [LARGE SCALE GENOMIC DNA]</scope>
    <source>
        <strain evidence="2">USNM 41457</strain>
    </source>
</reference>
<evidence type="ECO:0000313" key="2">
    <source>
        <dbReference type="Proteomes" id="UP000003163"/>
    </source>
</evidence>
<dbReference type="HOGENOM" id="CLU_1229912_0_0_1"/>
<dbReference type="VEuPathDB" id="MicrosporidiaDB:EDEG_02428"/>
<gene>
    <name evidence="1" type="ORF">EDEG_02428</name>
</gene>
<sequence>MMFKNITNENKNMLIGEYSSPNITVDENISGKIDVALENKDSRFKYTHKETGNEKSILNRSIDYCEVRKENVRKRYEDLQNYKIENVCELNKKDAEIEKKNVRIRYEDYQNDVLANDCKLKKTVIEIEKEKFITKYEDFHIDECKNAFKLNIKVLERERERESDKENIDPLTNQIVAIEKLGKNVKRKPLSDITVNEIGNSTKNFFFDELCDEEKVLRKMFQKFQ</sequence>
<comment type="caution">
    <text evidence="1">The sequence shown here is derived from an EMBL/GenBank/DDBJ whole genome shotgun (WGS) entry which is preliminary data.</text>
</comment>
<organism evidence="1 2">
    <name type="scientific">Edhazardia aedis (strain USNM 41457)</name>
    <name type="common">Microsporidian parasite</name>
    <dbReference type="NCBI Taxonomy" id="1003232"/>
    <lineage>
        <taxon>Eukaryota</taxon>
        <taxon>Fungi</taxon>
        <taxon>Fungi incertae sedis</taxon>
        <taxon>Microsporidia</taxon>
        <taxon>Edhazardia</taxon>
    </lineage>
</organism>